<evidence type="ECO:0000256" key="1">
    <source>
        <dbReference type="ARBA" id="ARBA00001946"/>
    </source>
</evidence>
<feature type="active site" description="Proton donor" evidence="6">
    <location>
        <position position="35"/>
    </location>
</feature>
<organism evidence="9 10">
    <name type="scientific">Magallana gigas</name>
    <name type="common">Pacific oyster</name>
    <name type="synonym">Crassostrea gigas</name>
    <dbReference type="NCBI Taxonomy" id="29159"/>
    <lineage>
        <taxon>Eukaryota</taxon>
        <taxon>Metazoa</taxon>
        <taxon>Spiralia</taxon>
        <taxon>Lophotrochozoa</taxon>
        <taxon>Mollusca</taxon>
        <taxon>Bivalvia</taxon>
        <taxon>Autobranchia</taxon>
        <taxon>Pteriomorphia</taxon>
        <taxon>Ostreida</taxon>
        <taxon>Ostreoidea</taxon>
        <taxon>Ostreidae</taxon>
        <taxon>Magallana</taxon>
    </lineage>
</organism>
<dbReference type="Gene3D" id="3.40.50.1000">
    <property type="entry name" value="HAD superfamily/HAD-like"/>
    <property type="match status" value="1"/>
</dbReference>
<evidence type="ECO:0000256" key="5">
    <source>
        <dbReference type="ARBA" id="ARBA00022842"/>
    </source>
</evidence>
<evidence type="ECO:0000313" key="10">
    <source>
        <dbReference type="Proteomes" id="UP000005408"/>
    </source>
</evidence>
<evidence type="ECO:0000256" key="8">
    <source>
        <dbReference type="PIRSR" id="PIRSR031051-3"/>
    </source>
</evidence>
<feature type="binding site" evidence="8">
    <location>
        <position position="33"/>
    </location>
    <ligand>
        <name>Mg(2+)</name>
        <dbReference type="ChEBI" id="CHEBI:18420"/>
    </ligand>
</feature>
<evidence type="ECO:0000256" key="7">
    <source>
        <dbReference type="PIRSR" id="PIRSR031051-2"/>
    </source>
</evidence>
<dbReference type="PANTHER" id="PTHR20889:SF12">
    <property type="entry name" value="LP01149P"/>
    <property type="match status" value="1"/>
</dbReference>
<evidence type="ECO:0008006" key="11">
    <source>
        <dbReference type="Google" id="ProtNLM"/>
    </source>
</evidence>
<feature type="active site" description="Nucleophile" evidence="6">
    <location>
        <position position="33"/>
    </location>
</feature>
<keyword evidence="3 8" id="KW-0479">Metal-binding</keyword>
<dbReference type="PIRSF" id="PIRSF031051">
    <property type="entry name" value="PyrdxlP_Pase_PHOSPHO2"/>
    <property type="match status" value="1"/>
</dbReference>
<keyword evidence="4" id="KW-0378">Hydrolase</keyword>
<keyword evidence="10" id="KW-1185">Reference proteome</keyword>
<dbReference type="InterPro" id="IPR036412">
    <property type="entry name" value="HAD-like_sf"/>
</dbReference>
<dbReference type="Pfam" id="PF06888">
    <property type="entry name" value="Put_Phosphatase"/>
    <property type="match status" value="1"/>
</dbReference>
<dbReference type="AlphaFoldDB" id="A0A8W8M6L7"/>
<dbReference type="PANTHER" id="PTHR20889">
    <property type="entry name" value="PHOSPHATASE, ORPHAN 1, 2"/>
    <property type="match status" value="1"/>
</dbReference>
<dbReference type="InterPro" id="IPR006384">
    <property type="entry name" value="HAD_hydro_PyrdxlP_Pase-like"/>
</dbReference>
<dbReference type="SUPFAM" id="SSF56784">
    <property type="entry name" value="HAD-like"/>
    <property type="match status" value="1"/>
</dbReference>
<feature type="binding site" evidence="7">
    <location>
        <position position="122"/>
    </location>
    <ligand>
        <name>substrate</name>
    </ligand>
</feature>
<dbReference type="NCBIfam" id="TIGR01488">
    <property type="entry name" value="HAD-SF-IB"/>
    <property type="match status" value="1"/>
</dbReference>
<dbReference type="EnsemblMetazoa" id="G31462.3">
    <property type="protein sequence ID" value="G31462.3:cds"/>
    <property type="gene ID" value="G31462"/>
</dbReference>
<sequence>MTVVKQTTPCNPAHISENWVIRMTSEKILFVFDFDHTVIDDNSDLYCKRLAPGGKIPQEIEETYSDLGWTHYMGLIFDYLHKHGVTAKQYRECMNEIRLTDGMRELIEHVAEKGHECIIVSDANSEFIDYILTETGLKNAFSRVYTNPAKYDAEGRLTIEYYHTQDWCDLSTVNLCKGQIVVDHKETREREGTQYKCVVLVGDGNNDFCPALRLSEKDVVCPRINYRLWKKIQKLKSESEEGNDGLKIQAQVVNWTSGLEILEFLKTLN</sequence>
<keyword evidence="5 8" id="KW-0460">Magnesium</keyword>
<dbReference type="InterPro" id="IPR016965">
    <property type="entry name" value="Pase_PHOSPHO-typ"/>
</dbReference>
<dbReference type="GO" id="GO:0016791">
    <property type="term" value="F:phosphatase activity"/>
    <property type="evidence" value="ECO:0007669"/>
    <property type="project" value="InterPro"/>
</dbReference>
<reference evidence="9" key="1">
    <citation type="submission" date="2022-08" db="UniProtKB">
        <authorList>
            <consortium name="EnsemblMetazoa"/>
        </authorList>
    </citation>
    <scope>IDENTIFICATION</scope>
    <source>
        <strain evidence="9">05x7-T-G4-1.051#20</strain>
    </source>
</reference>
<accession>A0A8W8M6L7</accession>
<evidence type="ECO:0000256" key="4">
    <source>
        <dbReference type="ARBA" id="ARBA00022801"/>
    </source>
</evidence>
<evidence type="ECO:0000256" key="6">
    <source>
        <dbReference type="PIRSR" id="PIRSR031051-1"/>
    </source>
</evidence>
<feature type="binding site" evidence="7">
    <location>
        <position position="44"/>
    </location>
    <ligand>
        <name>substrate</name>
    </ligand>
</feature>
<protein>
    <recommendedName>
        <fullName evidence="11">Pyridoxal phosphate phosphatase PHOSPHO2</fullName>
    </recommendedName>
</protein>
<evidence type="ECO:0000256" key="3">
    <source>
        <dbReference type="ARBA" id="ARBA00022723"/>
    </source>
</evidence>
<proteinExistence type="inferred from homology"/>
<name>A0A8W8M6L7_MAGGI</name>
<feature type="binding site" evidence="8">
    <location>
        <position position="203"/>
    </location>
    <ligand>
        <name>Mg(2+)</name>
        <dbReference type="ChEBI" id="CHEBI:18420"/>
    </ligand>
</feature>
<feature type="binding site" evidence="8">
    <location>
        <position position="35"/>
    </location>
    <ligand>
        <name>Mg(2+)</name>
        <dbReference type="ChEBI" id="CHEBI:18420"/>
    </ligand>
</feature>
<comment type="cofactor">
    <cofactor evidence="1 8">
        <name>Mg(2+)</name>
        <dbReference type="ChEBI" id="CHEBI:18420"/>
    </cofactor>
</comment>
<evidence type="ECO:0000256" key="2">
    <source>
        <dbReference type="ARBA" id="ARBA00008541"/>
    </source>
</evidence>
<comment type="similarity">
    <text evidence="2">Belongs to the HAD-like hydrolase superfamily. PHOSPHO family.</text>
</comment>
<dbReference type="InterPro" id="IPR023214">
    <property type="entry name" value="HAD_sf"/>
</dbReference>
<evidence type="ECO:0000313" key="9">
    <source>
        <dbReference type="EnsemblMetazoa" id="G31462.3:cds"/>
    </source>
</evidence>
<dbReference type="Proteomes" id="UP000005408">
    <property type="component" value="Unassembled WGS sequence"/>
</dbReference>
<dbReference type="GO" id="GO:0046872">
    <property type="term" value="F:metal ion binding"/>
    <property type="evidence" value="ECO:0007669"/>
    <property type="project" value="UniProtKB-KW"/>
</dbReference>
<dbReference type="NCBIfam" id="TIGR01489">
    <property type="entry name" value="DKMTPPase-SF"/>
    <property type="match status" value="1"/>
</dbReference>